<dbReference type="GeneID" id="117681336"/>
<dbReference type="RefSeq" id="XP_034301232.1">
    <property type="nucleotide sequence ID" value="XM_034445341.2"/>
</dbReference>
<dbReference type="Proteomes" id="UP000005408">
    <property type="component" value="Unassembled WGS sequence"/>
</dbReference>
<organism evidence="2 3">
    <name type="scientific">Magallana gigas</name>
    <name type="common">Pacific oyster</name>
    <name type="synonym">Crassostrea gigas</name>
    <dbReference type="NCBI Taxonomy" id="29159"/>
    <lineage>
        <taxon>Eukaryota</taxon>
        <taxon>Metazoa</taxon>
        <taxon>Spiralia</taxon>
        <taxon>Lophotrochozoa</taxon>
        <taxon>Mollusca</taxon>
        <taxon>Bivalvia</taxon>
        <taxon>Autobranchia</taxon>
        <taxon>Pteriomorphia</taxon>
        <taxon>Ostreida</taxon>
        <taxon>Ostreoidea</taxon>
        <taxon>Ostreidae</taxon>
        <taxon>Magallana</taxon>
    </lineage>
</organism>
<dbReference type="InterPro" id="IPR058913">
    <property type="entry name" value="Integrase_dom_put"/>
</dbReference>
<dbReference type="AlphaFoldDB" id="A0A8W8L9L4"/>
<dbReference type="KEGG" id="crg:117681336"/>
<protein>
    <recommendedName>
        <fullName evidence="1">Integrase core domain-containing protein</fullName>
    </recommendedName>
</protein>
<proteinExistence type="predicted"/>
<dbReference type="PANTHER" id="PTHR46791:SF13">
    <property type="entry name" value="CLR5 DOMAIN-CONTAINING PROTEIN"/>
    <property type="match status" value="1"/>
</dbReference>
<dbReference type="OMA" id="HAMCIAA"/>
<reference evidence="2" key="1">
    <citation type="submission" date="2022-08" db="UniProtKB">
        <authorList>
            <consortium name="EnsemblMetazoa"/>
        </authorList>
    </citation>
    <scope>IDENTIFICATION</scope>
    <source>
        <strain evidence="2">05x7-T-G4-1.051#20</strain>
    </source>
</reference>
<keyword evidence="3" id="KW-1185">Reference proteome</keyword>
<evidence type="ECO:0000313" key="3">
    <source>
        <dbReference type="Proteomes" id="UP000005408"/>
    </source>
</evidence>
<name>A0A8W8L9L4_MAGGI</name>
<dbReference type="EnsemblMetazoa" id="G27094.2">
    <property type="protein sequence ID" value="G27094.2:cds"/>
    <property type="gene ID" value="G27094"/>
</dbReference>
<feature type="domain" description="Integrase core" evidence="1">
    <location>
        <begin position="119"/>
        <end position="297"/>
    </location>
</feature>
<dbReference type="Pfam" id="PF24764">
    <property type="entry name" value="rva_4"/>
    <property type="match status" value="1"/>
</dbReference>
<evidence type="ECO:0000259" key="1">
    <source>
        <dbReference type="Pfam" id="PF24764"/>
    </source>
</evidence>
<dbReference type="OrthoDB" id="6095294at2759"/>
<dbReference type="PANTHER" id="PTHR46791">
    <property type="entry name" value="EXPRESSED PROTEIN"/>
    <property type="match status" value="1"/>
</dbReference>
<sequence>MAFVDERIQEYFFNGYDNNEIIFLLWSNHNVKISCRHLKRRLARLNLRRRRYSLDMAIRAIQEEMMFSGQTLGCRSMKRRLLQKHGIFIGRDDVLCLLRIIDPDGVDLRASHCLTRRMYLNNGPNYLIHVDGYDKLKPFGFAIHGAMCGFSRRILWLQVARTNNDPCVVASYFLKYLEEINSAPRCVRLDAGTENIYIEDIQKSFRWYHDDDMCGEKSVIIGRSMSNQRIERWWRTLREMGISFWIHLFKDMEDQGMFSLANNEHIECLRFCFMRIIQQELDQIKMEWNNHYIRAQRRYDDDGSLPGKPDMMFFHPEIFGAVDYKFPVDICDVLEFQRLFPSPSPRGCCEDYAAYFDHLLLDGGRTVPQTIEKAIEALNYLVEKL</sequence>
<evidence type="ECO:0000313" key="2">
    <source>
        <dbReference type="EnsemblMetazoa" id="G27094.2:cds"/>
    </source>
</evidence>
<accession>A0A8W8L9L4</accession>